<organism evidence="1 2">
    <name type="scientific">Cenococcum geophilum 1.58</name>
    <dbReference type="NCBI Taxonomy" id="794803"/>
    <lineage>
        <taxon>Eukaryota</taxon>
        <taxon>Fungi</taxon>
        <taxon>Dikarya</taxon>
        <taxon>Ascomycota</taxon>
        <taxon>Pezizomycotina</taxon>
        <taxon>Dothideomycetes</taxon>
        <taxon>Pleosporomycetidae</taxon>
        <taxon>Gloniales</taxon>
        <taxon>Gloniaceae</taxon>
        <taxon>Cenococcum</taxon>
    </lineage>
</organism>
<dbReference type="Proteomes" id="UP000250078">
    <property type="component" value="Unassembled WGS sequence"/>
</dbReference>
<protein>
    <submittedName>
        <fullName evidence="1">Uncharacterized protein</fullName>
    </submittedName>
</protein>
<name>A0ACC8ELJ4_9PEZI</name>
<keyword evidence="2" id="KW-1185">Reference proteome</keyword>
<evidence type="ECO:0000313" key="1">
    <source>
        <dbReference type="EMBL" id="OCK87101.1"/>
    </source>
</evidence>
<proteinExistence type="predicted"/>
<reference evidence="1 2" key="1">
    <citation type="journal article" date="2016" name="Nat. Commun.">
        <title>Ectomycorrhizal ecology is imprinted in the genome of the dominant symbiotic fungus Cenococcum geophilum.</title>
        <authorList>
            <consortium name="DOE Joint Genome Institute"/>
            <person name="Peter M."/>
            <person name="Kohler A."/>
            <person name="Ohm R.A."/>
            <person name="Kuo A."/>
            <person name="Krutzmann J."/>
            <person name="Morin E."/>
            <person name="Arend M."/>
            <person name="Barry K.W."/>
            <person name="Binder M."/>
            <person name="Choi C."/>
            <person name="Clum A."/>
            <person name="Copeland A."/>
            <person name="Grisel N."/>
            <person name="Haridas S."/>
            <person name="Kipfer T."/>
            <person name="LaButti K."/>
            <person name="Lindquist E."/>
            <person name="Lipzen A."/>
            <person name="Maire R."/>
            <person name="Meier B."/>
            <person name="Mihaltcheva S."/>
            <person name="Molinier V."/>
            <person name="Murat C."/>
            <person name="Poggeler S."/>
            <person name="Quandt C.A."/>
            <person name="Sperisen C."/>
            <person name="Tritt A."/>
            <person name="Tisserant E."/>
            <person name="Crous P.W."/>
            <person name="Henrissat B."/>
            <person name="Nehls U."/>
            <person name="Egli S."/>
            <person name="Spatafora J.W."/>
            <person name="Grigoriev I.V."/>
            <person name="Martin F.M."/>
        </authorList>
    </citation>
    <scope>NUCLEOTIDE SEQUENCE [LARGE SCALE GENOMIC DNA]</scope>
    <source>
        <strain evidence="1 2">1.58</strain>
    </source>
</reference>
<gene>
    <name evidence="1" type="ORF">K441DRAFT_501355</name>
</gene>
<dbReference type="EMBL" id="KV748269">
    <property type="protein sequence ID" value="OCK87101.1"/>
    <property type="molecule type" value="Genomic_DNA"/>
</dbReference>
<feature type="non-terminal residue" evidence="1">
    <location>
        <position position="1"/>
    </location>
</feature>
<feature type="non-terminal residue" evidence="1">
    <location>
        <position position="53"/>
    </location>
</feature>
<evidence type="ECO:0000313" key="2">
    <source>
        <dbReference type="Proteomes" id="UP000250078"/>
    </source>
</evidence>
<accession>A0ACC8ELJ4</accession>
<sequence>LEAAKVSIYSERRPKIYFLCLGNKKLPIKEHIFLFYTLGNLSKYFKRKHLERI</sequence>